<dbReference type="EMBL" id="JBFALK010000011">
    <property type="protein sequence ID" value="MEV0971028.1"/>
    <property type="molecule type" value="Genomic_DNA"/>
</dbReference>
<sequence>MQTRAPDEIRARHSLLQRLGDELDRRHCTSRLFRCRDHRWALRVGHETVFCAGAEGVYAYVTRQGIILSPADDTGITAAATHLTAQAR</sequence>
<dbReference type="Proteomes" id="UP001551675">
    <property type="component" value="Unassembled WGS sequence"/>
</dbReference>
<accession>A0ABV3GH97</accession>
<proteinExistence type="predicted"/>
<keyword evidence="2" id="KW-1185">Reference proteome</keyword>
<organism evidence="1 2">
    <name type="scientific">Microtetraspora glauca</name>
    <dbReference type="NCBI Taxonomy" id="1996"/>
    <lineage>
        <taxon>Bacteria</taxon>
        <taxon>Bacillati</taxon>
        <taxon>Actinomycetota</taxon>
        <taxon>Actinomycetes</taxon>
        <taxon>Streptosporangiales</taxon>
        <taxon>Streptosporangiaceae</taxon>
        <taxon>Microtetraspora</taxon>
    </lineage>
</organism>
<reference evidence="1 2" key="1">
    <citation type="submission" date="2024-06" db="EMBL/GenBank/DDBJ databases">
        <title>The Natural Products Discovery Center: Release of the First 8490 Sequenced Strains for Exploring Actinobacteria Biosynthetic Diversity.</title>
        <authorList>
            <person name="Kalkreuter E."/>
            <person name="Kautsar S.A."/>
            <person name="Yang D."/>
            <person name="Bader C.D."/>
            <person name="Teijaro C.N."/>
            <person name="Fluegel L."/>
            <person name="Davis C.M."/>
            <person name="Simpson J.R."/>
            <person name="Lauterbach L."/>
            <person name="Steele A.D."/>
            <person name="Gui C."/>
            <person name="Meng S."/>
            <person name="Li G."/>
            <person name="Viehrig K."/>
            <person name="Ye F."/>
            <person name="Su P."/>
            <person name="Kiefer A.F."/>
            <person name="Nichols A."/>
            <person name="Cepeda A.J."/>
            <person name="Yan W."/>
            <person name="Fan B."/>
            <person name="Jiang Y."/>
            <person name="Adhikari A."/>
            <person name="Zheng C.-J."/>
            <person name="Schuster L."/>
            <person name="Cowan T.M."/>
            <person name="Smanski M.J."/>
            <person name="Chevrette M.G."/>
            <person name="De Carvalho L.P.S."/>
            <person name="Shen B."/>
        </authorList>
    </citation>
    <scope>NUCLEOTIDE SEQUENCE [LARGE SCALE GENOMIC DNA]</scope>
    <source>
        <strain evidence="1 2">NPDC050100</strain>
    </source>
</reference>
<evidence type="ECO:0000313" key="2">
    <source>
        <dbReference type="Proteomes" id="UP001551675"/>
    </source>
</evidence>
<comment type="caution">
    <text evidence="1">The sequence shown here is derived from an EMBL/GenBank/DDBJ whole genome shotgun (WGS) entry which is preliminary data.</text>
</comment>
<gene>
    <name evidence="1" type="ORF">AB0I59_20555</name>
</gene>
<protein>
    <submittedName>
        <fullName evidence="1">Uncharacterized protein</fullName>
    </submittedName>
</protein>
<evidence type="ECO:0000313" key="1">
    <source>
        <dbReference type="EMBL" id="MEV0971028.1"/>
    </source>
</evidence>
<name>A0ABV3GH97_MICGL</name>
<dbReference type="RefSeq" id="WP_358134946.1">
    <property type="nucleotide sequence ID" value="NZ_JBFALK010000011.1"/>
</dbReference>